<reference evidence="7 8" key="1">
    <citation type="submission" date="2018-02" db="EMBL/GenBank/DDBJ databases">
        <title>Comparative analysis of genomes of three Brevibacillus laterosporus strains producers of potent antimicrobials isolated from silage.</title>
        <authorList>
            <person name="Kojic M."/>
            <person name="Miljkovic M."/>
            <person name="Studholme D."/>
            <person name="Filipic B."/>
        </authorList>
    </citation>
    <scope>NUCLEOTIDE SEQUENCE [LARGE SCALE GENOMIC DNA]</scope>
    <source>
        <strain evidence="7 8">BGSP11</strain>
    </source>
</reference>
<dbReference type="InterPro" id="IPR017896">
    <property type="entry name" value="4Fe4S_Fe-S-bd"/>
</dbReference>
<keyword evidence="3" id="KW-0408">Iron</keyword>
<evidence type="ECO:0000313" key="9">
    <source>
        <dbReference type="Proteomes" id="UP001077662"/>
    </source>
</evidence>
<feature type="domain" description="4Fe-4S ferredoxin-type" evidence="5">
    <location>
        <begin position="253"/>
        <end position="282"/>
    </location>
</feature>
<dbReference type="Proteomes" id="UP001077662">
    <property type="component" value="Unassembled WGS sequence"/>
</dbReference>
<evidence type="ECO:0000256" key="4">
    <source>
        <dbReference type="ARBA" id="ARBA00023014"/>
    </source>
</evidence>
<dbReference type="PANTHER" id="PTHR43366">
    <property type="entry name" value="PYRUVATE SYNTHASE SUBUNIT PORC"/>
    <property type="match status" value="1"/>
</dbReference>
<evidence type="ECO:0000313" key="6">
    <source>
        <dbReference type="EMBL" id="MCZ0806843.1"/>
    </source>
</evidence>
<protein>
    <submittedName>
        <fullName evidence="6">2-oxoacid:acceptor oxidoreductase family protein</fullName>
    </submittedName>
    <submittedName>
        <fullName evidence="7">Ferredoxin</fullName>
    </submittedName>
</protein>
<dbReference type="GO" id="GO:0016625">
    <property type="term" value="F:oxidoreductase activity, acting on the aldehyde or oxo group of donors, iron-sulfur protein as acceptor"/>
    <property type="evidence" value="ECO:0007669"/>
    <property type="project" value="InterPro"/>
</dbReference>
<keyword evidence="4" id="KW-0411">Iron-sulfur</keyword>
<dbReference type="AlphaFoldDB" id="A0AAP3DEN1"/>
<dbReference type="SUPFAM" id="SSF54862">
    <property type="entry name" value="4Fe-4S ferredoxins"/>
    <property type="match status" value="1"/>
</dbReference>
<name>A0AAP3DEN1_BRELA</name>
<evidence type="ECO:0000256" key="2">
    <source>
        <dbReference type="ARBA" id="ARBA00023002"/>
    </source>
</evidence>
<dbReference type="SUPFAM" id="SSF53323">
    <property type="entry name" value="Pyruvate-ferredoxin oxidoreductase, PFOR, domain III"/>
    <property type="match status" value="1"/>
</dbReference>
<evidence type="ECO:0000313" key="7">
    <source>
        <dbReference type="EMBL" id="PPB11172.1"/>
    </source>
</evidence>
<dbReference type="PANTHER" id="PTHR43366:SF1">
    <property type="entry name" value="PYRUVATE SYNTHASE SUBUNIT PORC"/>
    <property type="match status" value="1"/>
</dbReference>
<keyword evidence="1" id="KW-0479">Metal-binding</keyword>
<reference evidence="6" key="2">
    <citation type="submission" date="2022-09" db="EMBL/GenBank/DDBJ databases">
        <title>Genome analysis and characterization of larvicidal activity of Brevibacillus strains.</title>
        <authorList>
            <person name="Patrusheva E.V."/>
            <person name="Izotova A.O."/>
            <person name="Toshchakov S.V."/>
            <person name="Sineoky S.P."/>
        </authorList>
    </citation>
    <scope>NUCLEOTIDE SEQUENCE</scope>
    <source>
        <strain evidence="6">VKPM_B-13247</strain>
    </source>
</reference>
<dbReference type="EMBL" id="PRKQ01000002">
    <property type="protein sequence ID" value="PPB11172.1"/>
    <property type="molecule type" value="Genomic_DNA"/>
</dbReference>
<keyword evidence="2" id="KW-0560">Oxidoreductase</keyword>
<evidence type="ECO:0000313" key="8">
    <source>
        <dbReference type="Proteomes" id="UP000239759"/>
    </source>
</evidence>
<evidence type="ECO:0000256" key="1">
    <source>
        <dbReference type="ARBA" id="ARBA00022723"/>
    </source>
</evidence>
<dbReference type="InterPro" id="IPR051626">
    <property type="entry name" value="Oxidoreductase_gamma_subunit"/>
</dbReference>
<dbReference type="InterPro" id="IPR011894">
    <property type="entry name" value="PorC_KorC"/>
</dbReference>
<sequence length="340" mass="37371">MNAQTRLTKMNELGLYEIRLESIGGLGANLAGKMLAEAGVIHLGLNGSNFSSYGSEKKGSPVKAFVRFANPETKLRATSPIDEPHVVGVFHEAMLTTQNCISGLGSDGILIVNTTKTPEEIKERTGLISGTILCVDALGISLREKTRINTAMMGALCRVVDFLRPEAVKQMIRETFEAKYPKLVESNLRTFDAGYAEGTITTFAPSANLQESKPSIQRSVGTVLGYLTQPIGGVITNPGNSVLKDLSTSRQGYLPHFNEETCIHCAACEMHCPDYCFVWEEGEDKRGRAQQFLRGIDYQYCKGCMKCVEVCPTGSLTREREEEQYAREHAVKHSFAMVRA</sequence>
<comment type="caution">
    <text evidence="6">The sequence shown here is derived from an EMBL/GenBank/DDBJ whole genome shotgun (WGS) entry which is preliminary data.</text>
</comment>
<dbReference type="PROSITE" id="PS51379">
    <property type="entry name" value="4FE4S_FER_2"/>
    <property type="match status" value="2"/>
</dbReference>
<evidence type="ECO:0000256" key="3">
    <source>
        <dbReference type="ARBA" id="ARBA00023004"/>
    </source>
</evidence>
<dbReference type="Pfam" id="PF01558">
    <property type="entry name" value="POR"/>
    <property type="match status" value="1"/>
</dbReference>
<dbReference type="Gene3D" id="3.40.920.10">
    <property type="entry name" value="Pyruvate-ferredoxin oxidoreductase, PFOR, domain III"/>
    <property type="match status" value="1"/>
</dbReference>
<proteinExistence type="predicted"/>
<dbReference type="Pfam" id="PF12838">
    <property type="entry name" value="Fer4_7"/>
    <property type="match status" value="1"/>
</dbReference>
<dbReference type="InterPro" id="IPR002869">
    <property type="entry name" value="Pyrv_flavodox_OxRed_cen"/>
</dbReference>
<evidence type="ECO:0000259" key="5">
    <source>
        <dbReference type="PROSITE" id="PS51379"/>
    </source>
</evidence>
<organism evidence="6 9">
    <name type="scientific">Brevibacillus laterosporus</name>
    <name type="common">Bacillus laterosporus</name>
    <dbReference type="NCBI Taxonomy" id="1465"/>
    <lineage>
        <taxon>Bacteria</taxon>
        <taxon>Bacillati</taxon>
        <taxon>Bacillota</taxon>
        <taxon>Bacilli</taxon>
        <taxon>Bacillales</taxon>
        <taxon>Paenibacillaceae</taxon>
        <taxon>Brevibacillus</taxon>
    </lineage>
</organism>
<dbReference type="PROSITE" id="PS00198">
    <property type="entry name" value="4FE4S_FER_1"/>
    <property type="match status" value="1"/>
</dbReference>
<dbReference type="EMBL" id="JAPTNE010000008">
    <property type="protein sequence ID" value="MCZ0806843.1"/>
    <property type="molecule type" value="Genomic_DNA"/>
</dbReference>
<dbReference type="RefSeq" id="WP_104030732.1">
    <property type="nucleotide sequence ID" value="NZ_CP032410.1"/>
</dbReference>
<dbReference type="Proteomes" id="UP000239759">
    <property type="component" value="Unassembled WGS sequence"/>
</dbReference>
<dbReference type="NCBIfam" id="TIGR02175">
    <property type="entry name" value="PorC_KorC"/>
    <property type="match status" value="1"/>
</dbReference>
<feature type="domain" description="4Fe-4S ferredoxin-type" evidence="5">
    <location>
        <begin position="292"/>
        <end position="321"/>
    </location>
</feature>
<dbReference type="GO" id="GO:0051536">
    <property type="term" value="F:iron-sulfur cluster binding"/>
    <property type="evidence" value="ECO:0007669"/>
    <property type="project" value="UniProtKB-KW"/>
</dbReference>
<dbReference type="Gene3D" id="3.30.70.3270">
    <property type="match status" value="1"/>
</dbReference>
<gene>
    <name evidence="7" type="ORF">C4A77_03285</name>
    <name evidence="6" type="ORF">O0554_07880</name>
</gene>
<dbReference type="GO" id="GO:0046872">
    <property type="term" value="F:metal ion binding"/>
    <property type="evidence" value="ECO:0007669"/>
    <property type="project" value="UniProtKB-KW"/>
</dbReference>
<dbReference type="InterPro" id="IPR019752">
    <property type="entry name" value="Pyrv/ketoisovalerate_OxRed_cat"/>
</dbReference>
<dbReference type="InterPro" id="IPR017900">
    <property type="entry name" value="4Fe4S_Fe_S_CS"/>
</dbReference>
<accession>A0AAP3DEN1</accession>